<dbReference type="Pfam" id="PF12947">
    <property type="entry name" value="EGF_3"/>
    <property type="match status" value="1"/>
</dbReference>
<evidence type="ECO:0000256" key="12">
    <source>
        <dbReference type="ARBA" id="ARBA00023180"/>
    </source>
</evidence>
<feature type="domain" description="EGF-like" evidence="17">
    <location>
        <begin position="356"/>
        <end position="394"/>
    </location>
</feature>
<name>A0A9J7KYJ9_BRAFL</name>
<feature type="domain" description="CUB" evidence="16">
    <location>
        <begin position="881"/>
        <end position="993"/>
    </location>
</feature>
<keyword evidence="11 13" id="KW-1015">Disulfide bond</keyword>
<dbReference type="FunFam" id="2.10.25.10:FF:001336">
    <property type="entry name" value="Uncharacterized protein"/>
    <property type="match status" value="1"/>
</dbReference>
<dbReference type="SUPFAM" id="SSF49854">
    <property type="entry name" value="Spermadhesin, CUB domain"/>
    <property type="match status" value="1"/>
</dbReference>
<dbReference type="FunFam" id="2.10.50.10:FF:000090">
    <property type="entry name" value="signal peptide, CUB and EGF-like domain-containing protein 2 isoform X1"/>
    <property type="match status" value="1"/>
</dbReference>
<dbReference type="Gene3D" id="2.10.25.10">
    <property type="entry name" value="Laminin"/>
    <property type="match status" value="5"/>
</dbReference>
<evidence type="ECO:0000256" key="5">
    <source>
        <dbReference type="ARBA" id="ARBA00022692"/>
    </source>
</evidence>
<keyword evidence="18" id="KW-1185">Reference proteome</keyword>
<evidence type="ECO:0000256" key="1">
    <source>
        <dbReference type="ARBA" id="ARBA00004479"/>
    </source>
</evidence>
<dbReference type="PROSITE" id="PS00010">
    <property type="entry name" value="ASX_HYDROXYL"/>
    <property type="match status" value="5"/>
</dbReference>
<dbReference type="PANTHER" id="PTHR24046:SF7">
    <property type="entry name" value="CUB DOMAIN-CONTAINING PROTEIN"/>
    <property type="match status" value="1"/>
</dbReference>
<dbReference type="Gene3D" id="2.10.50.10">
    <property type="entry name" value="Tumor Necrosis Factor Receptor, subunit A, domain 2"/>
    <property type="match status" value="3"/>
</dbReference>
<dbReference type="PROSITE" id="PS01180">
    <property type="entry name" value="CUB"/>
    <property type="match status" value="1"/>
</dbReference>
<evidence type="ECO:0000256" key="10">
    <source>
        <dbReference type="ARBA" id="ARBA00023136"/>
    </source>
</evidence>
<dbReference type="InterPro" id="IPR018097">
    <property type="entry name" value="EGF_Ca-bd_CS"/>
</dbReference>
<dbReference type="InterPro" id="IPR052071">
    <property type="entry name" value="SCUB_EGF-like_domain"/>
</dbReference>
<dbReference type="SMART" id="SM01411">
    <property type="entry name" value="Ephrin_rec_like"/>
    <property type="match status" value="3"/>
</dbReference>
<evidence type="ECO:0000259" key="17">
    <source>
        <dbReference type="PROSITE" id="PS50026"/>
    </source>
</evidence>
<evidence type="ECO:0000256" key="11">
    <source>
        <dbReference type="ARBA" id="ARBA00023157"/>
    </source>
</evidence>
<evidence type="ECO:0000313" key="18">
    <source>
        <dbReference type="Proteomes" id="UP000001554"/>
    </source>
</evidence>
<keyword evidence="7" id="KW-0677">Repeat</keyword>
<dbReference type="InterPro" id="IPR000742">
    <property type="entry name" value="EGF"/>
</dbReference>
<evidence type="ECO:0000256" key="6">
    <source>
        <dbReference type="ARBA" id="ARBA00022729"/>
    </source>
</evidence>
<evidence type="ECO:0000256" key="3">
    <source>
        <dbReference type="ARBA" id="ARBA00022525"/>
    </source>
</evidence>
<feature type="compositionally biased region" description="Basic residues" evidence="14">
    <location>
        <begin position="592"/>
        <end position="609"/>
    </location>
</feature>
<keyword evidence="5" id="KW-0812">Transmembrane</keyword>
<evidence type="ECO:0000256" key="4">
    <source>
        <dbReference type="ARBA" id="ARBA00022536"/>
    </source>
</evidence>
<dbReference type="InterPro" id="IPR009030">
    <property type="entry name" value="Growth_fac_rcpt_cys_sf"/>
</dbReference>
<evidence type="ECO:0000256" key="8">
    <source>
        <dbReference type="ARBA" id="ARBA00022837"/>
    </source>
</evidence>
<dbReference type="FunFam" id="2.10.50.10:FF:000032">
    <property type="entry name" value="Uncharacterized protein, isoform A"/>
    <property type="match status" value="1"/>
</dbReference>
<dbReference type="CDD" id="cd00054">
    <property type="entry name" value="EGF_CA"/>
    <property type="match status" value="3"/>
</dbReference>
<dbReference type="GO" id="GO:0016020">
    <property type="term" value="C:membrane"/>
    <property type="evidence" value="ECO:0007669"/>
    <property type="project" value="UniProtKB-SubCell"/>
</dbReference>
<dbReference type="Pfam" id="PF14670">
    <property type="entry name" value="FXa_inhibition"/>
    <property type="match status" value="2"/>
</dbReference>
<feature type="chain" id="PRO_5039909688" evidence="15">
    <location>
        <begin position="25"/>
        <end position="1070"/>
    </location>
</feature>
<dbReference type="RefSeq" id="XP_035671939.1">
    <property type="nucleotide sequence ID" value="XM_035816046.1"/>
</dbReference>
<evidence type="ECO:0000313" key="19">
    <source>
        <dbReference type="RefSeq" id="XP_035671939.1"/>
    </source>
</evidence>
<dbReference type="InterPro" id="IPR000859">
    <property type="entry name" value="CUB_dom"/>
</dbReference>
<comment type="subcellular location">
    <subcellularLocation>
        <location evidence="1">Membrane</location>
        <topology evidence="1">Single-pass type I membrane protein</topology>
    </subcellularLocation>
    <subcellularLocation>
        <location evidence="2">Secreted</location>
    </subcellularLocation>
</comment>
<dbReference type="FunFam" id="2.10.25.10:FF:000035">
    <property type="entry name" value="Signal peptide, CUB domain and EGF-like domain-containing 2"/>
    <property type="match status" value="1"/>
</dbReference>
<evidence type="ECO:0000256" key="15">
    <source>
        <dbReference type="SAM" id="SignalP"/>
    </source>
</evidence>
<sequence>MADMTIVGFLLVIVGVMFDHVAEAQKDESESIELDLRKGQVYGWSNYITVLTGPSYGSRADCDSQAVVRVDFSGPYKSARFVLQYNDQPRLWTFDVSDSPAADGYGGDPGLTSNMAETQIFNKQMRVYSNNLPGYMDATIDGDLLIRIEDDIIDRNSRLSLEISDERLEWNRIGSKKKGYINSQFLYTLSGQRPMYGEVDYYIYAGFNRVPAGTFRSGSGLCKASVILLKAKDVDECMEGTHDCHPNATCSNTPKSFRCQCRQGYVGNGRHCEDEDECAVNNGGCVHECTNTQGNYRCDCYDGFMLHDDGHNCIDVDECRIGNGGCDHDCRNTVGSFTCSCHKGYKLLTNERTCIDIDECSINGTCDHTCENTPGSFWCYCNQGYQAYGITHCGDIDECSINNGGCHHTCKNYLGHYECSCRAGYKLHPNKKDCIEAEMCIPLKAPAKAVLTCNKVGDKETCGLTCKTSAHFSSESEDTYTYSCGSDTEFEWTHEKVNATMPSCSEHVNAPSLKRKAQFKFSADKCRLRRRHRERFQDNFSRALSTHELSSLTGLSYSEIVSLSHMAEQRRYPCTELCQVNYVNLRCGNRPTRTRRAKKRRGRRRKGRRREVEGQSGSVIVAEFELQMNPEEPTDKCDVNCVRRRTEKKLRRTVNTLRKSINREQFFVRFAGTDYEVMRRSLKADRGVESICTLGQIMVGDKCISCSVGSYFKMESGRCEKCPSGTYQDEEGQLTCQPCPSEGSRSATGIVGARNITECGVLYHTILGQCSPGHFSWDGFVPCIPCELGTFQPDPGRTSCFSCGGGVGTISDGATSFEHCIVRESCSAGQYYNVQAGQCHRCPHGFYQPRAGQNFCVRCPGNTTTDFDGSTNENECKDRTCGGEIGDFMGYIQSPNYPGNYPSNVECTWHIVPPKGRRILVVVPEIYLPAKDDCGDVLVMRKGASPYSVTTYETCQTYDRPIAFTSRSRKLWIQFKSNGANSQKGFQVPYVTYDENYQDLIEDIVRDGRLYASDHHQEILKDKKLVQALFEVIAQPRNYFKYSSAESTAMFPRSFIKLLRSKVTRFFRPF</sequence>
<dbReference type="GO" id="GO:0005509">
    <property type="term" value="F:calcium ion binding"/>
    <property type="evidence" value="ECO:0007669"/>
    <property type="project" value="InterPro"/>
</dbReference>
<dbReference type="Gene3D" id="2.60.120.290">
    <property type="entry name" value="Spermadhesin, CUB domain"/>
    <property type="match status" value="1"/>
</dbReference>
<dbReference type="SMART" id="SM00179">
    <property type="entry name" value="EGF_CA"/>
    <property type="match status" value="5"/>
</dbReference>
<protein>
    <submittedName>
        <fullName evidence="19">Signal peptide, CUB and EGF-like domain-containing protein 2 isoform X11</fullName>
    </submittedName>
</protein>
<dbReference type="FunFam" id="2.60.120.290:FF:000002">
    <property type="entry name" value="Signal peptide, CUB domain and EGF-like domain-containing 2"/>
    <property type="match status" value="1"/>
</dbReference>
<evidence type="ECO:0000256" key="7">
    <source>
        <dbReference type="ARBA" id="ARBA00022737"/>
    </source>
</evidence>
<dbReference type="GO" id="GO:0048731">
    <property type="term" value="P:system development"/>
    <property type="evidence" value="ECO:0007669"/>
    <property type="project" value="UniProtKB-ARBA"/>
</dbReference>
<proteinExistence type="predicted"/>
<feature type="disulfide bond" evidence="13">
    <location>
        <begin position="360"/>
        <end position="370"/>
    </location>
</feature>
<dbReference type="PROSITE" id="PS50026">
    <property type="entry name" value="EGF_3"/>
    <property type="match status" value="4"/>
</dbReference>
<dbReference type="InterPro" id="IPR011641">
    <property type="entry name" value="Tyr-kin_ephrin_A/B_rcpt-like"/>
</dbReference>
<dbReference type="InterPro" id="IPR000152">
    <property type="entry name" value="EGF-type_Asp/Asn_hydroxyl_site"/>
</dbReference>
<dbReference type="InterPro" id="IPR026823">
    <property type="entry name" value="cEGF"/>
</dbReference>
<dbReference type="Pfam" id="PF12662">
    <property type="entry name" value="cEGF"/>
    <property type="match status" value="1"/>
</dbReference>
<dbReference type="FunFam" id="2.10.25.10:FF:000008">
    <property type="entry name" value="Signal peptide, CUB domain, EGF-like 2"/>
    <property type="match status" value="1"/>
</dbReference>
<evidence type="ECO:0000256" key="9">
    <source>
        <dbReference type="ARBA" id="ARBA00022989"/>
    </source>
</evidence>
<dbReference type="Pfam" id="PF00431">
    <property type="entry name" value="CUB"/>
    <property type="match status" value="1"/>
</dbReference>
<dbReference type="InterPro" id="IPR035914">
    <property type="entry name" value="Sperma_CUB_dom_sf"/>
</dbReference>
<dbReference type="GO" id="GO:0005576">
    <property type="term" value="C:extracellular region"/>
    <property type="evidence" value="ECO:0007669"/>
    <property type="project" value="UniProtKB-SubCell"/>
</dbReference>
<evidence type="ECO:0000256" key="13">
    <source>
        <dbReference type="PROSITE-ProRule" id="PRU00076"/>
    </source>
</evidence>
<dbReference type="FunFam" id="2.10.25.10:FF:000202">
    <property type="entry name" value="Multiple epidermal growth factor-like domains 8"/>
    <property type="match status" value="1"/>
</dbReference>
<feature type="domain" description="EGF-like" evidence="17">
    <location>
        <begin position="233"/>
        <end position="273"/>
    </location>
</feature>
<reference evidence="18" key="1">
    <citation type="journal article" date="2020" name="Nat. Ecol. Evol.">
        <title>Deeply conserved synteny resolves early events in vertebrate evolution.</title>
        <authorList>
            <person name="Simakov O."/>
            <person name="Marletaz F."/>
            <person name="Yue J.X."/>
            <person name="O'Connell B."/>
            <person name="Jenkins J."/>
            <person name="Brandt A."/>
            <person name="Calef R."/>
            <person name="Tung C.H."/>
            <person name="Huang T.K."/>
            <person name="Schmutz J."/>
            <person name="Satoh N."/>
            <person name="Yu J.K."/>
            <person name="Putnam N.H."/>
            <person name="Green R.E."/>
            <person name="Rokhsar D.S."/>
        </authorList>
    </citation>
    <scope>NUCLEOTIDE SEQUENCE [LARGE SCALE GENOMIC DNA]</scope>
    <source>
        <strain evidence="18">S238N-H82</strain>
    </source>
</reference>
<keyword evidence="10" id="KW-0472">Membrane</keyword>
<dbReference type="GO" id="GO:0048513">
    <property type="term" value="P:animal organ development"/>
    <property type="evidence" value="ECO:0007669"/>
    <property type="project" value="UniProtKB-ARBA"/>
</dbReference>
<keyword evidence="4 13" id="KW-0245">EGF-like domain</keyword>
<dbReference type="PANTHER" id="PTHR24046">
    <property type="entry name" value="SIGNAL PEPTIDE, CUB AND EGF-LIKE DOMAIN-CONTAINING"/>
    <property type="match status" value="1"/>
</dbReference>
<reference evidence="19" key="2">
    <citation type="submission" date="2025-08" db="UniProtKB">
        <authorList>
            <consortium name="RefSeq"/>
        </authorList>
    </citation>
    <scope>IDENTIFICATION</scope>
    <source>
        <strain evidence="19">S238N-H82</strain>
        <tissue evidence="19">Testes</tissue>
    </source>
</reference>
<feature type="signal peptide" evidence="15">
    <location>
        <begin position="1"/>
        <end position="24"/>
    </location>
</feature>
<feature type="region of interest" description="Disordered" evidence="14">
    <location>
        <begin position="591"/>
        <end position="614"/>
    </location>
</feature>
<keyword evidence="3" id="KW-0964">Secreted</keyword>
<dbReference type="SMART" id="SM00042">
    <property type="entry name" value="CUB"/>
    <property type="match status" value="1"/>
</dbReference>
<keyword evidence="6 15" id="KW-0732">Signal</keyword>
<dbReference type="InterPro" id="IPR001881">
    <property type="entry name" value="EGF-like_Ca-bd_dom"/>
</dbReference>
<dbReference type="CDD" id="cd00041">
    <property type="entry name" value="CUB"/>
    <property type="match status" value="1"/>
</dbReference>
<dbReference type="SMART" id="SM00181">
    <property type="entry name" value="EGF"/>
    <property type="match status" value="7"/>
</dbReference>
<evidence type="ECO:0000256" key="14">
    <source>
        <dbReference type="SAM" id="MobiDB-lite"/>
    </source>
</evidence>
<keyword evidence="12" id="KW-0325">Glycoprotein</keyword>
<dbReference type="SUPFAM" id="SSF57184">
    <property type="entry name" value="Growth factor receptor domain"/>
    <property type="match status" value="3"/>
</dbReference>
<dbReference type="PROSITE" id="PS01186">
    <property type="entry name" value="EGF_2"/>
    <property type="match status" value="4"/>
</dbReference>
<dbReference type="Pfam" id="PF07699">
    <property type="entry name" value="Ephrin_rec_like"/>
    <property type="match status" value="3"/>
</dbReference>
<organism evidence="18 19">
    <name type="scientific">Branchiostoma floridae</name>
    <name type="common">Florida lancelet</name>
    <name type="synonym">Amphioxus</name>
    <dbReference type="NCBI Taxonomy" id="7739"/>
    <lineage>
        <taxon>Eukaryota</taxon>
        <taxon>Metazoa</taxon>
        <taxon>Chordata</taxon>
        <taxon>Cephalochordata</taxon>
        <taxon>Leptocardii</taxon>
        <taxon>Amphioxiformes</taxon>
        <taxon>Branchiostomatidae</taxon>
        <taxon>Branchiostoma</taxon>
    </lineage>
</organism>
<evidence type="ECO:0000256" key="2">
    <source>
        <dbReference type="ARBA" id="ARBA00004613"/>
    </source>
</evidence>
<accession>A0A9J7KYJ9</accession>
<dbReference type="PROSITE" id="PS01187">
    <property type="entry name" value="EGF_CA"/>
    <property type="match status" value="3"/>
</dbReference>
<comment type="caution">
    <text evidence="13">Lacks conserved residue(s) required for the propagation of feature annotation.</text>
</comment>
<dbReference type="InterPro" id="IPR024731">
    <property type="entry name" value="NELL2-like_EGF"/>
</dbReference>
<keyword evidence="8" id="KW-0106">Calcium</keyword>
<dbReference type="AlphaFoldDB" id="A0A9J7KYJ9"/>
<dbReference type="GeneID" id="118412958"/>
<dbReference type="Proteomes" id="UP000001554">
    <property type="component" value="Chromosome 4"/>
</dbReference>
<keyword evidence="9" id="KW-1133">Transmembrane helix</keyword>
<feature type="domain" description="EGF-like" evidence="17">
    <location>
        <begin position="395"/>
        <end position="435"/>
    </location>
</feature>
<gene>
    <name evidence="19" type="primary">LOC118412958</name>
</gene>
<feature type="domain" description="EGF-like" evidence="17">
    <location>
        <begin position="315"/>
        <end position="351"/>
    </location>
</feature>
<evidence type="ECO:0000259" key="16">
    <source>
        <dbReference type="PROSITE" id="PS01180"/>
    </source>
</evidence>